<dbReference type="HOGENOM" id="CLU_017266_4_0_0"/>
<dbReference type="FunCoup" id="D4H1C1">
    <property type="interactions" value="64"/>
</dbReference>
<reference evidence="8 9" key="1">
    <citation type="journal article" date="2010" name="Stand. Genomic Sci.">
        <title>Complete genome sequence of Denitrovibrio acetiphilus type strain (N2460).</title>
        <authorList>
            <person name="Kiss H."/>
            <person name="Lang E."/>
            <person name="Lapidus A."/>
            <person name="Copeland A."/>
            <person name="Nolan M."/>
            <person name="Glavina Del Rio T."/>
            <person name="Chen F."/>
            <person name="Lucas S."/>
            <person name="Tice H."/>
            <person name="Cheng J.F."/>
            <person name="Han C."/>
            <person name="Goodwin L."/>
            <person name="Pitluck S."/>
            <person name="Liolios K."/>
            <person name="Pati A."/>
            <person name="Ivanova N."/>
            <person name="Mavromatis K."/>
            <person name="Chen A."/>
            <person name="Palaniappan K."/>
            <person name="Land M."/>
            <person name="Hauser L."/>
            <person name="Chang Y.J."/>
            <person name="Jeffries C.D."/>
            <person name="Detter J.C."/>
            <person name="Brettin T."/>
            <person name="Spring S."/>
            <person name="Rohde M."/>
            <person name="Goker M."/>
            <person name="Woyke T."/>
            <person name="Bristow J."/>
            <person name="Eisen J.A."/>
            <person name="Markowitz V."/>
            <person name="Hugenholtz P."/>
            <person name="Kyrpides N.C."/>
            <person name="Klenk H.P."/>
        </authorList>
    </citation>
    <scope>NUCLEOTIDE SEQUENCE [LARGE SCALE GENOMIC DNA]</scope>
    <source>
        <strain evidence="9">DSM 12809 / NBRC 114555 / N2460</strain>
    </source>
</reference>
<feature type="domain" description="Peptidase M24" evidence="6">
    <location>
        <begin position="133"/>
        <end position="332"/>
    </location>
</feature>
<dbReference type="GO" id="GO:0006508">
    <property type="term" value="P:proteolysis"/>
    <property type="evidence" value="ECO:0007669"/>
    <property type="project" value="UniProtKB-KW"/>
</dbReference>
<dbReference type="KEGG" id="dap:Dacet_0063"/>
<keyword evidence="4" id="KW-0482">Metalloprotease</keyword>
<dbReference type="InterPro" id="IPR001131">
    <property type="entry name" value="Peptidase_M24B_aminopep-P_CS"/>
</dbReference>
<keyword evidence="3" id="KW-0378">Hydrolase</keyword>
<dbReference type="AlphaFoldDB" id="D4H1C1"/>
<dbReference type="InterPro" id="IPR050659">
    <property type="entry name" value="Peptidase_M24B"/>
</dbReference>
<dbReference type="STRING" id="522772.Dacet_0063"/>
<name>D4H1C1_DENA2</name>
<dbReference type="InParanoid" id="D4H1C1"/>
<proteinExistence type="inferred from homology"/>
<evidence type="ECO:0000256" key="5">
    <source>
        <dbReference type="RuleBase" id="RU000590"/>
    </source>
</evidence>
<dbReference type="PaxDb" id="522772-Dacet_0063"/>
<dbReference type="EMBL" id="CP001968">
    <property type="protein sequence ID" value="ADD66869.1"/>
    <property type="molecule type" value="Genomic_DNA"/>
</dbReference>
<organism evidence="8 9">
    <name type="scientific">Denitrovibrio acetiphilus (strain DSM 12809 / NBRC 114555 / N2460)</name>
    <dbReference type="NCBI Taxonomy" id="522772"/>
    <lineage>
        <taxon>Bacteria</taxon>
        <taxon>Pseudomonadati</taxon>
        <taxon>Deferribacterota</taxon>
        <taxon>Deferribacteres</taxon>
        <taxon>Deferribacterales</taxon>
        <taxon>Geovibrionaceae</taxon>
        <taxon>Denitrovibrio</taxon>
    </lineage>
</organism>
<dbReference type="RefSeq" id="WP_013009417.1">
    <property type="nucleotide sequence ID" value="NC_013943.1"/>
</dbReference>
<dbReference type="OrthoDB" id="9806388at2"/>
<accession>D4H1C1</accession>
<evidence type="ECO:0000256" key="2">
    <source>
        <dbReference type="ARBA" id="ARBA00022723"/>
    </source>
</evidence>
<dbReference type="Proteomes" id="UP000002012">
    <property type="component" value="Chromosome"/>
</dbReference>
<evidence type="ECO:0000259" key="6">
    <source>
        <dbReference type="Pfam" id="PF00557"/>
    </source>
</evidence>
<dbReference type="Gene3D" id="3.90.230.10">
    <property type="entry name" value="Creatinase/methionine aminopeptidase superfamily"/>
    <property type="match status" value="1"/>
</dbReference>
<dbReference type="Pfam" id="PF00557">
    <property type="entry name" value="Peptidase_M24"/>
    <property type="match status" value="1"/>
</dbReference>
<keyword evidence="2 5" id="KW-0479">Metal-binding</keyword>
<evidence type="ECO:0000256" key="3">
    <source>
        <dbReference type="ARBA" id="ARBA00022801"/>
    </source>
</evidence>
<dbReference type="GO" id="GO:0046872">
    <property type="term" value="F:metal ion binding"/>
    <property type="evidence" value="ECO:0007669"/>
    <property type="project" value="UniProtKB-KW"/>
</dbReference>
<feature type="domain" description="Creatinase N-terminal" evidence="7">
    <location>
        <begin position="4"/>
        <end position="125"/>
    </location>
</feature>
<sequence>MNNRISTLQKRMSRHGVSNLFITSLSDIYYFTGFTGSTANLFVTPDSAVFTTDGRYTEQAGRQIGSDAEIRIVQDYRKALTEIADKISSITVTYDCGLNEYEYLYEELKDVRIENTGLIDYMRAVKDEGELDKIREMFLCASDSFHASLEYFKPGIKELFWAAELEKNMKMNGARCPSFDTIVGSGYRGAMPHGIASDKIVEKGDAVVVDFGSKKEYCSDVTRLVKTGPDSEVDKIADIVYTALSKAKDAVRAGVKCSDIDAVARDYIASKGYEEYFNHGLGHGVGIDVHEKPVFNPRDHTVLEENMVLTIEPGIYLPERFGVRLEDTIVVKNDGCENLTAVFEKYIYDI</sequence>
<dbReference type="InterPro" id="IPR000994">
    <property type="entry name" value="Pept_M24"/>
</dbReference>
<dbReference type="GO" id="GO:0008237">
    <property type="term" value="F:metallopeptidase activity"/>
    <property type="evidence" value="ECO:0007669"/>
    <property type="project" value="UniProtKB-KW"/>
</dbReference>
<dbReference type="SUPFAM" id="SSF55920">
    <property type="entry name" value="Creatinase/aminopeptidase"/>
    <property type="match status" value="1"/>
</dbReference>
<dbReference type="Gene3D" id="3.40.350.10">
    <property type="entry name" value="Creatinase/prolidase N-terminal domain"/>
    <property type="match status" value="1"/>
</dbReference>
<dbReference type="InterPro" id="IPR029149">
    <property type="entry name" value="Creatin/AminoP/Spt16_N"/>
</dbReference>
<evidence type="ECO:0000259" key="7">
    <source>
        <dbReference type="Pfam" id="PF01321"/>
    </source>
</evidence>
<dbReference type="eggNOG" id="COG0006">
    <property type="taxonomic scope" value="Bacteria"/>
</dbReference>
<dbReference type="Pfam" id="PF01321">
    <property type="entry name" value="Creatinase_N"/>
    <property type="match status" value="1"/>
</dbReference>
<keyword evidence="9" id="KW-1185">Reference proteome</keyword>
<evidence type="ECO:0000256" key="4">
    <source>
        <dbReference type="ARBA" id="ARBA00023049"/>
    </source>
</evidence>
<dbReference type="PANTHER" id="PTHR46112:SF3">
    <property type="entry name" value="AMINOPEPTIDASE YPDF"/>
    <property type="match status" value="1"/>
</dbReference>
<protein>
    <submittedName>
        <fullName evidence="8">Peptidase M24</fullName>
    </submittedName>
</protein>
<evidence type="ECO:0000313" key="8">
    <source>
        <dbReference type="EMBL" id="ADD66869.1"/>
    </source>
</evidence>
<dbReference type="InterPro" id="IPR000587">
    <property type="entry name" value="Creatinase_N"/>
</dbReference>
<dbReference type="CDD" id="cd01092">
    <property type="entry name" value="APP-like"/>
    <property type="match status" value="1"/>
</dbReference>
<dbReference type="PROSITE" id="PS00491">
    <property type="entry name" value="PROLINE_PEPTIDASE"/>
    <property type="match status" value="1"/>
</dbReference>
<dbReference type="SUPFAM" id="SSF53092">
    <property type="entry name" value="Creatinase/prolidase N-terminal domain"/>
    <property type="match status" value="1"/>
</dbReference>
<evidence type="ECO:0000313" key="9">
    <source>
        <dbReference type="Proteomes" id="UP000002012"/>
    </source>
</evidence>
<keyword evidence="1" id="KW-0645">Protease</keyword>
<evidence type="ECO:0000256" key="1">
    <source>
        <dbReference type="ARBA" id="ARBA00022670"/>
    </source>
</evidence>
<comment type="similarity">
    <text evidence="5">Belongs to the peptidase M24B family.</text>
</comment>
<gene>
    <name evidence="8" type="ordered locus">Dacet_0063</name>
</gene>
<dbReference type="PANTHER" id="PTHR46112">
    <property type="entry name" value="AMINOPEPTIDASE"/>
    <property type="match status" value="1"/>
</dbReference>
<dbReference type="InterPro" id="IPR036005">
    <property type="entry name" value="Creatinase/aminopeptidase-like"/>
</dbReference>